<dbReference type="InterPro" id="IPR003594">
    <property type="entry name" value="HATPase_dom"/>
</dbReference>
<keyword evidence="3" id="KW-0597">Phosphoprotein</keyword>
<dbReference type="CDD" id="cd12915">
    <property type="entry name" value="PDC2_DGC_like"/>
    <property type="match status" value="1"/>
</dbReference>
<dbReference type="EMBL" id="NBTZ01000038">
    <property type="protein sequence ID" value="OTP76261.1"/>
    <property type="molecule type" value="Genomic_DNA"/>
</dbReference>
<evidence type="ECO:0000256" key="1">
    <source>
        <dbReference type="ARBA" id="ARBA00000085"/>
    </source>
</evidence>
<evidence type="ECO:0000256" key="4">
    <source>
        <dbReference type="SAM" id="Phobius"/>
    </source>
</evidence>
<feature type="transmembrane region" description="Helical" evidence="4">
    <location>
        <begin position="300"/>
        <end position="322"/>
    </location>
</feature>
<dbReference type="InterPro" id="IPR054327">
    <property type="entry name" value="His-kinase-like_sensor"/>
</dbReference>
<dbReference type="SUPFAM" id="SSF52172">
    <property type="entry name" value="CheY-like"/>
    <property type="match status" value="1"/>
</dbReference>
<evidence type="ECO:0000256" key="2">
    <source>
        <dbReference type="ARBA" id="ARBA00012438"/>
    </source>
</evidence>
<feature type="transmembrane region" description="Helical" evidence="4">
    <location>
        <begin position="23"/>
        <end position="45"/>
    </location>
</feature>
<gene>
    <name evidence="7" type="ORF">PAMC26577_11295</name>
</gene>
<dbReference type="AlphaFoldDB" id="A0A242MXV3"/>
<feature type="modified residue" description="4-aspartylphosphate" evidence="3">
    <location>
        <position position="653"/>
    </location>
</feature>
<dbReference type="Pfam" id="PF02518">
    <property type="entry name" value="HATPase_c"/>
    <property type="match status" value="1"/>
</dbReference>
<name>A0A242MXV3_CABSO</name>
<dbReference type="EC" id="2.7.13.3" evidence="2"/>
<dbReference type="Pfam" id="PF00072">
    <property type="entry name" value="Response_reg"/>
    <property type="match status" value="1"/>
</dbReference>
<comment type="caution">
    <text evidence="7">The sequence shown here is derived from an EMBL/GenBank/DDBJ whole genome shotgun (WGS) entry which is preliminary data.</text>
</comment>
<dbReference type="InterPro" id="IPR036890">
    <property type="entry name" value="HATPase_C_sf"/>
</dbReference>
<accession>A0A242MXV3</accession>
<proteinExistence type="predicted"/>
<comment type="catalytic activity">
    <reaction evidence="1">
        <text>ATP + protein L-histidine = ADP + protein N-phospho-L-histidine.</text>
        <dbReference type="EC" id="2.7.13.3"/>
    </reaction>
</comment>
<protein>
    <recommendedName>
        <fullName evidence="2">histidine kinase</fullName>
        <ecNumber evidence="2">2.7.13.3</ecNumber>
    </recommendedName>
</protein>
<dbReference type="SUPFAM" id="SSF55874">
    <property type="entry name" value="ATPase domain of HSP90 chaperone/DNA topoisomerase II/histidine kinase"/>
    <property type="match status" value="1"/>
</dbReference>
<dbReference type="Gene3D" id="1.10.287.130">
    <property type="match status" value="1"/>
</dbReference>
<dbReference type="Gene3D" id="3.40.50.2300">
    <property type="match status" value="1"/>
</dbReference>
<evidence type="ECO:0000256" key="3">
    <source>
        <dbReference type="PROSITE-ProRule" id="PRU00169"/>
    </source>
</evidence>
<dbReference type="Gene3D" id="3.30.565.10">
    <property type="entry name" value="Histidine kinase-like ATPase, C-terminal domain"/>
    <property type="match status" value="1"/>
</dbReference>
<evidence type="ECO:0000259" key="5">
    <source>
        <dbReference type="PROSITE" id="PS50109"/>
    </source>
</evidence>
<dbReference type="InterPro" id="IPR001789">
    <property type="entry name" value="Sig_transdc_resp-reg_receiver"/>
</dbReference>
<dbReference type="InterPro" id="IPR004358">
    <property type="entry name" value="Sig_transdc_His_kin-like_C"/>
</dbReference>
<evidence type="ECO:0000259" key="6">
    <source>
        <dbReference type="PROSITE" id="PS50110"/>
    </source>
</evidence>
<keyword evidence="4" id="KW-0812">Transmembrane</keyword>
<evidence type="ECO:0000313" key="8">
    <source>
        <dbReference type="Proteomes" id="UP000195221"/>
    </source>
</evidence>
<dbReference type="GO" id="GO:0000160">
    <property type="term" value="P:phosphorelay signal transduction system"/>
    <property type="evidence" value="ECO:0007669"/>
    <property type="project" value="InterPro"/>
</dbReference>
<dbReference type="SMART" id="SM00387">
    <property type="entry name" value="HATPase_c"/>
    <property type="match status" value="1"/>
</dbReference>
<dbReference type="PROSITE" id="PS50109">
    <property type="entry name" value="HIS_KIN"/>
    <property type="match status" value="1"/>
</dbReference>
<dbReference type="GO" id="GO:0004673">
    <property type="term" value="F:protein histidine kinase activity"/>
    <property type="evidence" value="ECO:0007669"/>
    <property type="project" value="UniProtKB-EC"/>
</dbReference>
<dbReference type="PANTHER" id="PTHR43065">
    <property type="entry name" value="SENSOR HISTIDINE KINASE"/>
    <property type="match status" value="1"/>
</dbReference>
<dbReference type="InterPro" id="IPR011006">
    <property type="entry name" value="CheY-like_superfamily"/>
</dbReference>
<dbReference type="SMART" id="SM00448">
    <property type="entry name" value="REC"/>
    <property type="match status" value="1"/>
</dbReference>
<keyword evidence="4" id="KW-0472">Membrane</keyword>
<organism evidence="7 8">
    <name type="scientific">Caballeronia sordidicola</name>
    <name type="common">Burkholderia sordidicola</name>
    <dbReference type="NCBI Taxonomy" id="196367"/>
    <lineage>
        <taxon>Bacteria</taxon>
        <taxon>Pseudomonadati</taxon>
        <taxon>Pseudomonadota</taxon>
        <taxon>Betaproteobacteria</taxon>
        <taxon>Burkholderiales</taxon>
        <taxon>Burkholderiaceae</taxon>
        <taxon>Caballeronia</taxon>
    </lineage>
</organism>
<dbReference type="Pfam" id="PF22588">
    <property type="entry name" value="dCache_1_like"/>
    <property type="match status" value="1"/>
</dbReference>
<sequence>MQVPQREEGSMLPSRSFLATRRILYAALAISTVVPLVLVTSYGYYDYHRRFADANDLVDRNSRVADEQALKVVDLNREMGARIVELLGEGDDMTLKDSEDVIHRQLETIGGAFAQVAAISVIGKNGALLASSKHYPVPSISIEDREDFVAARNIRPEPYFSLPVLSKISKTDVFTTNMGRSSYDGTFLGIVSIALKREYFESFYNELANDDAAVTIALYRQEGGVLVQYPDTKPTPLGTASDSALTTALQHNAPFGQLQVVSSVDGLERVVAFRRVGDYPLYVASGYETQAITSQWRAHFIFVLLLTALPCAGIWLLVGFSLCRLEAEKKAWNSWQAEAIRREQAEASARQLQRMGALGNLVAGIAHEFNNLLMVVSTNVALATSKRFTHIEKEVRAVERAALGAEPLARRLMSVTRKQPLKLETVTLSTWFPAAKNLIAAALGGRVHLTLSIPRDIWNVCVDKTELESAIVNIAVNAKDAMPHGGRFIVRCQNSQLSANNSLPLDGDYVSIFCSDNGVGMNADVLRRAFEPLFTTKAQTAGTGLGLAQVLAAAEQAGGTARIESLVGKGTTVRLYLPRHHAKSSAQPLVHMPDTEKVMRDTSVLLVEDNAEVAAGVLAVLEMLGCTVRHEVTADDAVAILNGGMTFDLILSDIQMPGMMNGIDLAEHVRSTWPARKIALMTGYADEIDRAQHAGVKILAKPFDLDELETLVAESHE</sequence>
<dbReference type="CDD" id="cd12914">
    <property type="entry name" value="PDC1_DGC_like"/>
    <property type="match status" value="1"/>
</dbReference>
<evidence type="ECO:0000313" key="7">
    <source>
        <dbReference type="EMBL" id="OTP76261.1"/>
    </source>
</evidence>
<feature type="domain" description="Histidine kinase" evidence="5">
    <location>
        <begin position="364"/>
        <end position="581"/>
    </location>
</feature>
<feature type="domain" description="Response regulatory" evidence="6">
    <location>
        <begin position="603"/>
        <end position="716"/>
    </location>
</feature>
<dbReference type="Gene3D" id="3.30.450.20">
    <property type="entry name" value="PAS domain"/>
    <property type="match status" value="2"/>
</dbReference>
<dbReference type="PRINTS" id="PR00344">
    <property type="entry name" value="BCTRLSENSOR"/>
</dbReference>
<reference evidence="7 8" key="1">
    <citation type="submission" date="2017-03" db="EMBL/GenBank/DDBJ databases">
        <title>Genome analysis of strain PAMC 26577.</title>
        <authorList>
            <person name="Oh H.-M."/>
            <person name="Yang J.-A."/>
        </authorList>
    </citation>
    <scope>NUCLEOTIDE SEQUENCE [LARGE SCALE GENOMIC DNA]</scope>
    <source>
        <strain evidence="7 8">PAMC 26577</strain>
    </source>
</reference>
<dbReference type="InterPro" id="IPR005467">
    <property type="entry name" value="His_kinase_dom"/>
</dbReference>
<dbReference type="Proteomes" id="UP000195221">
    <property type="component" value="Unassembled WGS sequence"/>
</dbReference>
<keyword evidence="4" id="KW-1133">Transmembrane helix</keyword>
<dbReference type="PANTHER" id="PTHR43065:SF49">
    <property type="entry name" value="HISTIDINE KINASE"/>
    <property type="match status" value="1"/>
</dbReference>
<dbReference type="PROSITE" id="PS50110">
    <property type="entry name" value="RESPONSE_REGULATORY"/>
    <property type="match status" value="1"/>
</dbReference>